<dbReference type="InterPro" id="IPR020992">
    <property type="entry name" value="Tail_Prtase_C"/>
</dbReference>
<keyword evidence="2" id="KW-0378">Hydrolase</keyword>
<organism evidence="6 7">
    <name type="scientific">Panagrolaimus superbus</name>
    <dbReference type="NCBI Taxonomy" id="310955"/>
    <lineage>
        <taxon>Eukaryota</taxon>
        <taxon>Metazoa</taxon>
        <taxon>Ecdysozoa</taxon>
        <taxon>Nematoda</taxon>
        <taxon>Chromadorea</taxon>
        <taxon>Rhabditida</taxon>
        <taxon>Tylenchina</taxon>
        <taxon>Panagrolaimomorpha</taxon>
        <taxon>Panagrolaimoidea</taxon>
        <taxon>Panagrolaimidae</taxon>
        <taxon>Panagrolaimus</taxon>
    </lineage>
</organism>
<evidence type="ECO:0000313" key="7">
    <source>
        <dbReference type="WBParaSite" id="PSU_v2.g19986.t1"/>
    </source>
</evidence>
<dbReference type="GO" id="GO:0006508">
    <property type="term" value="P:proteolysis"/>
    <property type="evidence" value="ECO:0007669"/>
    <property type="project" value="UniProtKB-KW"/>
</dbReference>
<evidence type="ECO:0000256" key="2">
    <source>
        <dbReference type="ARBA" id="ARBA00022801"/>
    </source>
</evidence>
<dbReference type="Proteomes" id="UP000887577">
    <property type="component" value="Unplaced"/>
</dbReference>
<dbReference type="SUPFAM" id="SSF52096">
    <property type="entry name" value="ClpP/crotonase"/>
    <property type="match status" value="1"/>
</dbReference>
<feature type="compositionally biased region" description="Basic and acidic residues" evidence="4">
    <location>
        <begin position="294"/>
        <end position="316"/>
    </location>
</feature>
<dbReference type="PANTHER" id="PTHR32060">
    <property type="entry name" value="TAIL-SPECIFIC PROTEASE"/>
    <property type="match status" value="1"/>
</dbReference>
<keyword evidence="6" id="KW-1185">Reference proteome</keyword>
<evidence type="ECO:0000313" key="6">
    <source>
        <dbReference type="Proteomes" id="UP000887577"/>
    </source>
</evidence>
<dbReference type="InterPro" id="IPR029045">
    <property type="entry name" value="ClpP/crotonase-like_dom_sf"/>
</dbReference>
<evidence type="ECO:0000256" key="3">
    <source>
        <dbReference type="ARBA" id="ARBA00022825"/>
    </source>
</evidence>
<accession>A0A914YKD4</accession>
<feature type="compositionally biased region" description="Basic and acidic residues" evidence="4">
    <location>
        <begin position="252"/>
        <end position="275"/>
    </location>
</feature>
<reference evidence="7" key="1">
    <citation type="submission" date="2022-11" db="UniProtKB">
        <authorList>
            <consortium name="WormBaseParasite"/>
        </authorList>
    </citation>
    <scope>IDENTIFICATION</scope>
</reference>
<dbReference type="SMART" id="SM00245">
    <property type="entry name" value="TSPc"/>
    <property type="match status" value="1"/>
</dbReference>
<evidence type="ECO:0000256" key="1">
    <source>
        <dbReference type="ARBA" id="ARBA00022670"/>
    </source>
</evidence>
<proteinExistence type="predicted"/>
<name>A0A914YKD4_9BILA</name>
<evidence type="ECO:0000259" key="5">
    <source>
        <dbReference type="SMART" id="SM00245"/>
    </source>
</evidence>
<dbReference type="AlphaFoldDB" id="A0A914YKD4"/>
<dbReference type="CDD" id="cd07560">
    <property type="entry name" value="Peptidase_S41_CPP"/>
    <property type="match status" value="1"/>
</dbReference>
<sequence>MTIPAANGEPARKIGVIKLPTFYQDFEGRRRNAADYASATRDVAKLLAGFKNDKLDGVVLDLRNNGGGSLDEAIELTGLFIEQGPVVQVRESGGRVTVNSDRNQGVAWDGPLAVLINRGSASASEIFAGAIQDYGRGLVIGETSFGKGTVQNIVDLDRWPSGETQRFGRVKLTIAHVDATEFGESTYDNALPWTRIAAVPHTQYGNFAPLLPKLETRHDARIATDKEFQWWNEDVQQFRTEAAKKYISLNEATRRAERERQDTQRKERQVQRKELGLALDPLADDSSDDGLTGNERDIVKDAAREKAAEKRPDPLLRESASILADAVNLLANDRPLSAQVLPQSTGAGRWAD</sequence>
<dbReference type="GO" id="GO:0007165">
    <property type="term" value="P:signal transduction"/>
    <property type="evidence" value="ECO:0007669"/>
    <property type="project" value="TreeGrafter"/>
</dbReference>
<keyword evidence="1" id="KW-0645">Protease</keyword>
<keyword evidence="3" id="KW-0720">Serine protease</keyword>
<dbReference type="InterPro" id="IPR005151">
    <property type="entry name" value="Tail-specific_protease"/>
</dbReference>
<dbReference type="Pfam" id="PF03572">
    <property type="entry name" value="Peptidase_S41"/>
    <property type="match status" value="1"/>
</dbReference>
<evidence type="ECO:0000256" key="4">
    <source>
        <dbReference type="SAM" id="MobiDB-lite"/>
    </source>
</evidence>
<dbReference type="Gene3D" id="3.90.226.10">
    <property type="entry name" value="2-enoyl-CoA Hydratase, Chain A, domain 1"/>
    <property type="match status" value="1"/>
</dbReference>
<dbReference type="InterPro" id="IPR004447">
    <property type="entry name" value="Peptidase_S41A"/>
</dbReference>
<dbReference type="Pfam" id="PF11818">
    <property type="entry name" value="DUF3340"/>
    <property type="match status" value="1"/>
</dbReference>
<dbReference type="GO" id="GO:0008236">
    <property type="term" value="F:serine-type peptidase activity"/>
    <property type="evidence" value="ECO:0007669"/>
    <property type="project" value="UniProtKB-KW"/>
</dbReference>
<dbReference type="GO" id="GO:0004175">
    <property type="term" value="F:endopeptidase activity"/>
    <property type="evidence" value="ECO:0007669"/>
    <property type="project" value="TreeGrafter"/>
</dbReference>
<protein>
    <submittedName>
        <fullName evidence="7">Tail specific protease domain-containing protein</fullName>
    </submittedName>
</protein>
<dbReference type="FunFam" id="3.90.226.10:FF:000090">
    <property type="entry name" value="Tail-specific protease"/>
    <property type="match status" value="1"/>
</dbReference>
<feature type="domain" description="Tail specific protease" evidence="5">
    <location>
        <begin position="2"/>
        <end position="192"/>
    </location>
</feature>
<dbReference type="PANTHER" id="PTHR32060:SF22">
    <property type="entry name" value="CARBOXYL-TERMINAL-PROCESSING PEPTIDASE 3, CHLOROPLASTIC"/>
    <property type="match status" value="1"/>
</dbReference>
<feature type="region of interest" description="Disordered" evidence="4">
    <location>
        <begin position="252"/>
        <end position="317"/>
    </location>
</feature>
<dbReference type="WBParaSite" id="PSU_v2.g19986.t1">
    <property type="protein sequence ID" value="PSU_v2.g19986.t1"/>
    <property type="gene ID" value="PSU_v2.g19986"/>
</dbReference>